<evidence type="ECO:0000313" key="2">
    <source>
        <dbReference type="EMBL" id="RBP07860.1"/>
    </source>
</evidence>
<sequence>MTKAYVLLIGGLFIFMLGVFLSIQWIVVGTFFSVTGGLIMGSSSYFMGKKAVKRR</sequence>
<keyword evidence="1" id="KW-0812">Transmembrane</keyword>
<reference evidence="2 3" key="1">
    <citation type="submission" date="2018-06" db="EMBL/GenBank/DDBJ databases">
        <title>Freshwater and sediment microbial communities from various areas in North America, analyzing microbe dynamics in response to fracking.</title>
        <authorList>
            <person name="Lamendella R."/>
        </authorList>
    </citation>
    <scope>NUCLEOTIDE SEQUENCE [LARGE SCALE GENOMIC DNA]</scope>
    <source>
        <strain evidence="2 3">97B</strain>
    </source>
</reference>
<protein>
    <submittedName>
        <fullName evidence="2">Uncharacterized protein</fullName>
    </submittedName>
</protein>
<dbReference type="RefSeq" id="WP_181778016.1">
    <property type="nucleotide sequence ID" value="NZ_QNRJ01000001.1"/>
</dbReference>
<feature type="transmembrane region" description="Helical" evidence="1">
    <location>
        <begin position="5"/>
        <end position="25"/>
    </location>
</feature>
<comment type="caution">
    <text evidence="2">The sequence shown here is derived from an EMBL/GenBank/DDBJ whole genome shotgun (WGS) entry which is preliminary data.</text>
</comment>
<dbReference type="AlphaFoldDB" id="A0A366F1J7"/>
<feature type="transmembrane region" description="Helical" evidence="1">
    <location>
        <begin position="31"/>
        <end position="48"/>
    </location>
</feature>
<keyword evidence="1" id="KW-0472">Membrane</keyword>
<name>A0A366F1J7_9BACI</name>
<evidence type="ECO:0000313" key="3">
    <source>
        <dbReference type="Proteomes" id="UP000252118"/>
    </source>
</evidence>
<dbReference type="Proteomes" id="UP000252118">
    <property type="component" value="Unassembled WGS sequence"/>
</dbReference>
<accession>A0A366F1J7</accession>
<organism evidence="2 3">
    <name type="scientific">Rossellomorea aquimaris</name>
    <dbReference type="NCBI Taxonomy" id="189382"/>
    <lineage>
        <taxon>Bacteria</taxon>
        <taxon>Bacillati</taxon>
        <taxon>Bacillota</taxon>
        <taxon>Bacilli</taxon>
        <taxon>Bacillales</taxon>
        <taxon>Bacillaceae</taxon>
        <taxon>Rossellomorea</taxon>
    </lineage>
</organism>
<keyword evidence="1" id="KW-1133">Transmembrane helix</keyword>
<gene>
    <name evidence="2" type="ORF">DET59_101228</name>
</gene>
<proteinExistence type="predicted"/>
<dbReference type="EMBL" id="QNRJ01000001">
    <property type="protein sequence ID" value="RBP07860.1"/>
    <property type="molecule type" value="Genomic_DNA"/>
</dbReference>
<evidence type="ECO:0000256" key="1">
    <source>
        <dbReference type="SAM" id="Phobius"/>
    </source>
</evidence>